<dbReference type="Gene3D" id="1.10.10.10">
    <property type="entry name" value="Winged helix-like DNA-binding domain superfamily/Winged helix DNA-binding domain"/>
    <property type="match status" value="1"/>
</dbReference>
<dbReference type="Proteomes" id="UP000533306">
    <property type="component" value="Unassembled WGS sequence"/>
</dbReference>
<dbReference type="CDD" id="cd00090">
    <property type="entry name" value="HTH_ARSR"/>
    <property type="match status" value="1"/>
</dbReference>
<reference evidence="5 6" key="1">
    <citation type="submission" date="2020-08" db="EMBL/GenBank/DDBJ databases">
        <title>Genomic Encyclopedia of Type Strains, Phase IV (KMG-IV): sequencing the most valuable type-strain genomes for metagenomic binning, comparative biology and taxonomic classification.</title>
        <authorList>
            <person name="Goeker M."/>
        </authorList>
    </citation>
    <scope>NUCLEOTIDE SEQUENCE [LARGE SCALE GENOMIC DNA]</scope>
    <source>
        <strain evidence="5 6">DSM 11099</strain>
    </source>
</reference>
<dbReference type="GO" id="GO:0003677">
    <property type="term" value="F:DNA binding"/>
    <property type="evidence" value="ECO:0007669"/>
    <property type="project" value="UniProtKB-KW"/>
</dbReference>
<evidence type="ECO:0000256" key="3">
    <source>
        <dbReference type="ARBA" id="ARBA00023163"/>
    </source>
</evidence>
<organism evidence="5 6">
    <name type="scientific">Aquamicrobium lusatiense</name>
    <dbReference type="NCBI Taxonomy" id="89772"/>
    <lineage>
        <taxon>Bacteria</taxon>
        <taxon>Pseudomonadati</taxon>
        <taxon>Pseudomonadota</taxon>
        <taxon>Alphaproteobacteria</taxon>
        <taxon>Hyphomicrobiales</taxon>
        <taxon>Phyllobacteriaceae</taxon>
        <taxon>Aquamicrobium</taxon>
    </lineage>
</organism>
<evidence type="ECO:0000256" key="2">
    <source>
        <dbReference type="ARBA" id="ARBA00023125"/>
    </source>
</evidence>
<dbReference type="InterPro" id="IPR036390">
    <property type="entry name" value="WH_DNA-bd_sf"/>
</dbReference>
<keyword evidence="3" id="KW-0804">Transcription</keyword>
<dbReference type="PANTHER" id="PTHR43132:SF2">
    <property type="entry name" value="ARSENICAL RESISTANCE OPERON REPRESSOR ARSR-RELATED"/>
    <property type="match status" value="1"/>
</dbReference>
<name>A0A7W9S569_9HYPH</name>
<dbReference type="GO" id="GO:0003700">
    <property type="term" value="F:DNA-binding transcription factor activity"/>
    <property type="evidence" value="ECO:0007669"/>
    <property type="project" value="InterPro"/>
</dbReference>
<evidence type="ECO:0000313" key="6">
    <source>
        <dbReference type="Proteomes" id="UP000533306"/>
    </source>
</evidence>
<protein>
    <submittedName>
        <fullName evidence="5">DNA-binding transcriptional ArsR family regulator</fullName>
    </submittedName>
</protein>
<dbReference type="Pfam" id="PF01022">
    <property type="entry name" value="HTH_5"/>
    <property type="match status" value="1"/>
</dbReference>
<dbReference type="InterPro" id="IPR011991">
    <property type="entry name" value="ArsR-like_HTH"/>
</dbReference>
<dbReference type="EMBL" id="JACHEU010000003">
    <property type="protein sequence ID" value="MBB6014035.1"/>
    <property type="molecule type" value="Genomic_DNA"/>
</dbReference>
<proteinExistence type="predicted"/>
<evidence type="ECO:0000313" key="5">
    <source>
        <dbReference type="EMBL" id="MBB6014035.1"/>
    </source>
</evidence>
<sequence length="124" mass="13817">MKIDLDSMQAAADYASELLKVLANRHRLMILCMLMEGEKSVGQLVELLGVRDSTVSQNLATLRRCGLISGRRDGQMIWYRVESSPARGVLESLYSSLCEPQRQQPKAKTFTAPLSMWSTAALRA</sequence>
<dbReference type="NCBIfam" id="NF033788">
    <property type="entry name" value="HTH_metalloreg"/>
    <property type="match status" value="1"/>
</dbReference>
<dbReference type="InterPro" id="IPR051011">
    <property type="entry name" value="Metal_resp_trans_reg"/>
</dbReference>
<accession>A0A7W9S569</accession>
<keyword evidence="2 5" id="KW-0238">DNA-binding</keyword>
<dbReference type="RefSeq" id="WP_183832211.1">
    <property type="nucleotide sequence ID" value="NZ_JACHEU010000003.1"/>
</dbReference>
<dbReference type="PROSITE" id="PS50987">
    <property type="entry name" value="HTH_ARSR_2"/>
    <property type="match status" value="1"/>
</dbReference>
<dbReference type="SMART" id="SM00418">
    <property type="entry name" value="HTH_ARSR"/>
    <property type="match status" value="1"/>
</dbReference>
<evidence type="ECO:0000256" key="1">
    <source>
        <dbReference type="ARBA" id="ARBA00023015"/>
    </source>
</evidence>
<keyword evidence="6" id="KW-1185">Reference proteome</keyword>
<dbReference type="PRINTS" id="PR00778">
    <property type="entry name" value="HTHARSR"/>
</dbReference>
<dbReference type="PANTHER" id="PTHR43132">
    <property type="entry name" value="ARSENICAL RESISTANCE OPERON REPRESSOR ARSR-RELATED"/>
    <property type="match status" value="1"/>
</dbReference>
<comment type="caution">
    <text evidence="5">The sequence shown here is derived from an EMBL/GenBank/DDBJ whole genome shotgun (WGS) entry which is preliminary data.</text>
</comment>
<feature type="domain" description="HTH arsR-type" evidence="4">
    <location>
        <begin position="5"/>
        <end position="101"/>
    </location>
</feature>
<keyword evidence="1" id="KW-0805">Transcription regulation</keyword>
<dbReference type="InterPro" id="IPR001845">
    <property type="entry name" value="HTH_ArsR_DNA-bd_dom"/>
</dbReference>
<dbReference type="SUPFAM" id="SSF46785">
    <property type="entry name" value="Winged helix' DNA-binding domain"/>
    <property type="match status" value="1"/>
</dbReference>
<gene>
    <name evidence="5" type="ORF">HNR59_003429</name>
</gene>
<evidence type="ECO:0000259" key="4">
    <source>
        <dbReference type="PROSITE" id="PS50987"/>
    </source>
</evidence>
<dbReference type="AlphaFoldDB" id="A0A7W9S569"/>
<dbReference type="InterPro" id="IPR036388">
    <property type="entry name" value="WH-like_DNA-bd_sf"/>
</dbReference>